<accession>A0A1M5HFG8</accession>
<dbReference type="SMART" id="SM00100">
    <property type="entry name" value="cNMP"/>
    <property type="match status" value="1"/>
</dbReference>
<proteinExistence type="predicted"/>
<dbReference type="PANTHER" id="PTHR24567">
    <property type="entry name" value="CRP FAMILY TRANSCRIPTIONAL REGULATORY PROTEIN"/>
    <property type="match status" value="1"/>
</dbReference>
<protein>
    <submittedName>
        <fullName evidence="2">Cyclic nucleotide-binding protein</fullName>
    </submittedName>
</protein>
<name>A0A1M5HFG8_9ACTN</name>
<dbReference type="Proteomes" id="UP000186132">
    <property type="component" value="Unassembled WGS sequence"/>
</dbReference>
<dbReference type="STRING" id="1206085.SAMN05443575_1505"/>
<reference evidence="2 3" key="1">
    <citation type="submission" date="2016-11" db="EMBL/GenBank/DDBJ databases">
        <authorList>
            <person name="Jaros S."/>
            <person name="Januszkiewicz K."/>
            <person name="Wedrychowicz H."/>
        </authorList>
    </citation>
    <scope>NUCLEOTIDE SEQUENCE [LARGE SCALE GENOMIC DNA]</scope>
    <source>
        <strain evidence="2 3">DSM 45627</strain>
    </source>
</reference>
<keyword evidence="3" id="KW-1185">Reference proteome</keyword>
<evidence type="ECO:0000313" key="3">
    <source>
        <dbReference type="Proteomes" id="UP000186132"/>
    </source>
</evidence>
<dbReference type="OrthoDB" id="4619743at2"/>
<dbReference type="RefSeq" id="WP_143168049.1">
    <property type="nucleotide sequence ID" value="NZ_FQVU01000002.1"/>
</dbReference>
<dbReference type="PANTHER" id="PTHR24567:SF74">
    <property type="entry name" value="HTH-TYPE TRANSCRIPTIONAL REGULATOR ARCR"/>
    <property type="match status" value="1"/>
</dbReference>
<sequence>MPGGDKRKLTSTLTGYATFADCSKDDVAALVDAGGPFTLPAGWPLVQEGIPADACFVLTEGTALVFHQREQIAELGPGDLIGEMALLGGGQRRATVTSSSRVAGLRVEYDALRTLLSQRSALADAFRAVYDAHSD</sequence>
<dbReference type="Pfam" id="PF00027">
    <property type="entry name" value="cNMP_binding"/>
    <property type="match status" value="1"/>
</dbReference>
<organism evidence="2 3">
    <name type="scientific">Jatrophihabitans endophyticus</name>
    <dbReference type="NCBI Taxonomy" id="1206085"/>
    <lineage>
        <taxon>Bacteria</taxon>
        <taxon>Bacillati</taxon>
        <taxon>Actinomycetota</taxon>
        <taxon>Actinomycetes</taxon>
        <taxon>Jatrophihabitantales</taxon>
        <taxon>Jatrophihabitantaceae</taxon>
        <taxon>Jatrophihabitans</taxon>
    </lineage>
</organism>
<dbReference type="AlphaFoldDB" id="A0A1M5HFG8"/>
<dbReference type="InterPro" id="IPR018490">
    <property type="entry name" value="cNMP-bd_dom_sf"/>
</dbReference>
<evidence type="ECO:0000259" key="1">
    <source>
        <dbReference type="PROSITE" id="PS50042"/>
    </source>
</evidence>
<dbReference type="CDD" id="cd00038">
    <property type="entry name" value="CAP_ED"/>
    <property type="match status" value="1"/>
</dbReference>
<evidence type="ECO:0000313" key="2">
    <source>
        <dbReference type="EMBL" id="SHG14690.1"/>
    </source>
</evidence>
<gene>
    <name evidence="2" type="ORF">SAMN05443575_1505</name>
</gene>
<dbReference type="SUPFAM" id="SSF51206">
    <property type="entry name" value="cAMP-binding domain-like"/>
    <property type="match status" value="1"/>
</dbReference>
<feature type="domain" description="Cyclic nucleotide-binding" evidence="1">
    <location>
        <begin position="18"/>
        <end position="116"/>
    </location>
</feature>
<dbReference type="PROSITE" id="PS50042">
    <property type="entry name" value="CNMP_BINDING_3"/>
    <property type="match status" value="1"/>
</dbReference>
<dbReference type="EMBL" id="FQVU01000002">
    <property type="protein sequence ID" value="SHG14690.1"/>
    <property type="molecule type" value="Genomic_DNA"/>
</dbReference>
<dbReference type="InterPro" id="IPR050397">
    <property type="entry name" value="Env_Response_Regulators"/>
</dbReference>
<dbReference type="GO" id="GO:0005829">
    <property type="term" value="C:cytosol"/>
    <property type="evidence" value="ECO:0007669"/>
    <property type="project" value="TreeGrafter"/>
</dbReference>
<dbReference type="Gene3D" id="2.60.120.10">
    <property type="entry name" value="Jelly Rolls"/>
    <property type="match status" value="1"/>
</dbReference>
<dbReference type="InterPro" id="IPR014710">
    <property type="entry name" value="RmlC-like_jellyroll"/>
</dbReference>
<dbReference type="GO" id="GO:0003700">
    <property type="term" value="F:DNA-binding transcription factor activity"/>
    <property type="evidence" value="ECO:0007669"/>
    <property type="project" value="TreeGrafter"/>
</dbReference>
<dbReference type="InterPro" id="IPR000595">
    <property type="entry name" value="cNMP-bd_dom"/>
</dbReference>